<dbReference type="EMBL" id="JIBK01000031">
    <property type="protein sequence ID" value="POM83989.1"/>
    <property type="molecule type" value="Genomic_DNA"/>
</dbReference>
<accession>A0A2P4Z1U9</accession>
<dbReference type="AlphaFoldDB" id="A0A2P4Z1U9"/>
<feature type="compositionally biased region" description="Low complexity" evidence="1">
    <location>
        <begin position="60"/>
        <end position="69"/>
    </location>
</feature>
<evidence type="ECO:0000256" key="1">
    <source>
        <dbReference type="SAM" id="MobiDB-lite"/>
    </source>
</evidence>
<feature type="compositionally biased region" description="Low complexity" evidence="1">
    <location>
        <begin position="187"/>
        <end position="200"/>
    </location>
</feature>
<protein>
    <submittedName>
        <fullName evidence="2">Uncharacterized protein</fullName>
    </submittedName>
</protein>
<dbReference type="Proteomes" id="UP000236928">
    <property type="component" value="Unassembled WGS sequence"/>
</dbReference>
<dbReference type="VEuPathDB" id="CryptoDB:CmeUKMEL1_10150"/>
<feature type="compositionally biased region" description="Pro residues" evidence="1">
    <location>
        <begin position="168"/>
        <end position="186"/>
    </location>
</feature>
<feature type="compositionally biased region" description="Basic residues" evidence="1">
    <location>
        <begin position="15"/>
        <end position="24"/>
    </location>
</feature>
<feature type="region of interest" description="Disordered" evidence="1">
    <location>
        <begin position="15"/>
        <end position="208"/>
    </location>
</feature>
<comment type="caution">
    <text evidence="2">The sequence shown here is derived from an EMBL/GenBank/DDBJ whole genome shotgun (WGS) entry which is preliminary data.</text>
</comment>
<keyword evidence="3" id="KW-1185">Reference proteome</keyword>
<organism evidence="2 3">
    <name type="scientific">Cryptosporidium meleagridis</name>
    <dbReference type="NCBI Taxonomy" id="93969"/>
    <lineage>
        <taxon>Eukaryota</taxon>
        <taxon>Sar</taxon>
        <taxon>Alveolata</taxon>
        <taxon>Apicomplexa</taxon>
        <taxon>Conoidasida</taxon>
        <taxon>Coccidia</taxon>
        <taxon>Eucoccidiorida</taxon>
        <taxon>Eimeriorina</taxon>
        <taxon>Cryptosporidiidae</taxon>
        <taxon>Cryptosporidium</taxon>
    </lineage>
</organism>
<gene>
    <name evidence="2" type="ORF">CmeUKMEL1_10150</name>
</gene>
<proteinExistence type="predicted"/>
<evidence type="ECO:0000313" key="2">
    <source>
        <dbReference type="EMBL" id="POM83989.1"/>
    </source>
</evidence>
<feature type="compositionally biased region" description="Pro residues" evidence="1">
    <location>
        <begin position="70"/>
        <end position="92"/>
    </location>
</feature>
<reference evidence="2 3" key="1">
    <citation type="submission" date="2014-04" db="EMBL/GenBank/DDBJ databases">
        <title>Comparative Genomics of Cryptosporidium Species.</title>
        <authorList>
            <person name="Silva J.C."/>
            <person name="Su Q."/>
            <person name="Chalmers R."/>
            <person name="Chibucos M.C."/>
            <person name="Elwin K."/>
            <person name="Godinez A."/>
            <person name="Guo F."/>
            <person name="Huynh K."/>
            <person name="Orvis J."/>
            <person name="Ott S."/>
            <person name="Sadzewicz L."/>
            <person name="Sengamalay N."/>
            <person name="Shetty A."/>
            <person name="Sun M."/>
            <person name="Tallon L."/>
            <person name="Xiao L."/>
            <person name="Zhang H."/>
            <person name="Fraser C.M."/>
            <person name="Zhu G."/>
            <person name="Kissinger J."/>
            <person name="Widmer G."/>
        </authorList>
    </citation>
    <scope>NUCLEOTIDE SEQUENCE [LARGE SCALE GENOMIC DNA]</scope>
    <source>
        <strain evidence="2 3">UKMEL1</strain>
    </source>
</reference>
<evidence type="ECO:0000313" key="3">
    <source>
        <dbReference type="Proteomes" id="UP000236928"/>
    </source>
</evidence>
<sequence length="208" mass="22764">MGSIEELYSKVVKPRSKIKPLTRRNLKDLIKKSKAGTNQKTLRRNSSPRDKGLRSKKRTSSSSISSSFTPFPPPPPPQLPPHPFPSPTPTPYPYSSLSNRIPSNTSPKKDENLNSGSGVAKTDHRGSSKLSEPKSRRKPLTKRILKDLIKKSKAGTNQKTLRRNSSTPSPPPPPLPPHPSPSPTPTPHSFTSSSSVASSHDSSKRMKI</sequence>
<name>A0A2P4Z1U9_9CRYT</name>
<feature type="compositionally biased region" description="Basic and acidic residues" evidence="1">
    <location>
        <begin position="121"/>
        <end position="134"/>
    </location>
</feature>